<keyword evidence="1" id="KW-0812">Transmembrane</keyword>
<sequence length="182" mass="20413">MEAQFRPHDRKVNMWDRVFCVCVCLCLSIPGGMCTRVCAGGRATAEAVQGVIVLFAIGLSACEKGIVWCWVRKTIRGSLETRIRNKAVWASCLLLSSNLYFLHSLPQVRACQTLVSHIPTAVVLRCSPAVGIVIFFEGRSVLFTPTYFCLGFSLSFFLPIYFFLYTGIQTRVIFSCCRPAHW</sequence>
<keyword evidence="1" id="KW-0472">Membrane</keyword>
<dbReference type="VEuPathDB" id="TriTrypDB:TvY486_1003440"/>
<organism evidence="2">
    <name type="scientific">Trypanosoma vivax (strain Y486)</name>
    <dbReference type="NCBI Taxonomy" id="1055687"/>
    <lineage>
        <taxon>Eukaryota</taxon>
        <taxon>Discoba</taxon>
        <taxon>Euglenozoa</taxon>
        <taxon>Kinetoplastea</taxon>
        <taxon>Metakinetoplastina</taxon>
        <taxon>Trypanosomatida</taxon>
        <taxon>Trypanosomatidae</taxon>
        <taxon>Trypanosoma</taxon>
        <taxon>Duttonella</taxon>
    </lineage>
</organism>
<feature type="transmembrane region" description="Helical" evidence="1">
    <location>
        <begin position="148"/>
        <end position="168"/>
    </location>
</feature>
<proteinExistence type="predicted"/>
<name>G0U5Z0_TRYVY</name>
<evidence type="ECO:0000313" key="2">
    <source>
        <dbReference type="EMBL" id="CCC51291.1"/>
    </source>
</evidence>
<dbReference type="AlphaFoldDB" id="G0U5Z0"/>
<dbReference type="EMBL" id="HE573026">
    <property type="protein sequence ID" value="CCC51291.1"/>
    <property type="molecule type" value="Genomic_DNA"/>
</dbReference>
<keyword evidence="1" id="KW-1133">Transmembrane helix</keyword>
<evidence type="ECO:0000256" key="1">
    <source>
        <dbReference type="SAM" id="Phobius"/>
    </source>
</evidence>
<reference evidence="2" key="1">
    <citation type="journal article" date="2012" name="Proc. Natl. Acad. Sci. U.S.A.">
        <title>Antigenic diversity is generated by distinct evolutionary mechanisms in African trypanosome species.</title>
        <authorList>
            <person name="Jackson A.P."/>
            <person name="Berry A."/>
            <person name="Aslett M."/>
            <person name="Allison H.C."/>
            <person name="Burton P."/>
            <person name="Vavrova-Anderson J."/>
            <person name="Brown R."/>
            <person name="Browne H."/>
            <person name="Corton N."/>
            <person name="Hauser H."/>
            <person name="Gamble J."/>
            <person name="Gilderthorp R."/>
            <person name="Marcello L."/>
            <person name="McQuillan J."/>
            <person name="Otto T.D."/>
            <person name="Quail M.A."/>
            <person name="Sanders M.J."/>
            <person name="van Tonder A."/>
            <person name="Ginger M.L."/>
            <person name="Field M.C."/>
            <person name="Barry J.D."/>
            <person name="Hertz-Fowler C."/>
            <person name="Berriman M."/>
        </authorList>
    </citation>
    <scope>NUCLEOTIDE SEQUENCE</scope>
    <source>
        <strain evidence="2">Y486</strain>
    </source>
</reference>
<feature type="transmembrane region" description="Helical" evidence="1">
    <location>
        <begin position="114"/>
        <end position="136"/>
    </location>
</feature>
<evidence type="ECO:0008006" key="3">
    <source>
        <dbReference type="Google" id="ProtNLM"/>
    </source>
</evidence>
<accession>G0U5Z0</accession>
<protein>
    <recommendedName>
        <fullName evidence="3">Transmembrane protein</fullName>
    </recommendedName>
</protein>
<gene>
    <name evidence="2" type="ORF">TVY486_1003440</name>
</gene>
<feature type="transmembrane region" description="Helical" evidence="1">
    <location>
        <begin position="50"/>
        <end position="71"/>
    </location>
</feature>